<dbReference type="Pfam" id="PF12937">
    <property type="entry name" value="F-box-like"/>
    <property type="match status" value="1"/>
</dbReference>
<comment type="caution">
    <text evidence="2">The sequence shown here is derived from an EMBL/GenBank/DDBJ whole genome shotgun (WGS) entry which is preliminary data.</text>
</comment>
<dbReference type="InterPro" id="IPR001810">
    <property type="entry name" value="F-box_dom"/>
</dbReference>
<evidence type="ECO:0000259" key="1">
    <source>
        <dbReference type="Pfam" id="PF12937"/>
    </source>
</evidence>
<protein>
    <recommendedName>
        <fullName evidence="1">F-box domain-containing protein</fullName>
    </recommendedName>
</protein>
<dbReference type="RefSeq" id="XP_060325898.1">
    <property type="nucleotide sequence ID" value="XM_060483907.1"/>
</dbReference>
<evidence type="ECO:0000313" key="3">
    <source>
        <dbReference type="Proteomes" id="UP001175211"/>
    </source>
</evidence>
<accession>A0AA39JPV9</accession>
<keyword evidence="3" id="KW-1185">Reference proteome</keyword>
<reference evidence="2" key="1">
    <citation type="submission" date="2023-06" db="EMBL/GenBank/DDBJ databases">
        <authorList>
            <consortium name="Lawrence Berkeley National Laboratory"/>
            <person name="Ahrendt S."/>
            <person name="Sahu N."/>
            <person name="Indic B."/>
            <person name="Wong-Bajracharya J."/>
            <person name="Merenyi Z."/>
            <person name="Ke H.-M."/>
            <person name="Monk M."/>
            <person name="Kocsube S."/>
            <person name="Drula E."/>
            <person name="Lipzen A."/>
            <person name="Balint B."/>
            <person name="Henrissat B."/>
            <person name="Andreopoulos B."/>
            <person name="Martin F.M."/>
            <person name="Harder C.B."/>
            <person name="Rigling D."/>
            <person name="Ford K.L."/>
            <person name="Foster G.D."/>
            <person name="Pangilinan J."/>
            <person name="Papanicolaou A."/>
            <person name="Barry K."/>
            <person name="LaButti K."/>
            <person name="Viragh M."/>
            <person name="Koriabine M."/>
            <person name="Yan M."/>
            <person name="Riley R."/>
            <person name="Champramary S."/>
            <person name="Plett K.L."/>
            <person name="Tsai I.J."/>
            <person name="Slot J."/>
            <person name="Sipos G."/>
            <person name="Plett J."/>
            <person name="Nagy L.G."/>
            <person name="Grigoriev I.V."/>
        </authorList>
    </citation>
    <scope>NUCLEOTIDE SEQUENCE</scope>
    <source>
        <strain evidence="2">CCBAS 213</strain>
    </source>
</reference>
<proteinExistence type="predicted"/>
<sequence length="500" mass="57493">MTEALRADTASNRDVFVSSLIHNEEPLSDSDKIWIKQDITIFERDISLINDKIASLISQRDILRQRLARYKSVLSPIRRLPRDIMIDIFSQTIHPSASSLDVRQGLWPLCHVSSSWREILLSTPYLWSTVILAPPYMSRHSKAILAEHLLRSQSHPLRVTIIQEKNPTNIGIKLCDMILGESNRWLSANLNLEFAYLPCLDSLYGHLPLLEDMHLTVFHDNTETQYTGRDALSITPSLRWACLPFTIHLTPENGSRLTHLCCTIGNLEDIQYIFRAPSLLECKLIRDNTTKAYDGPLIHNNTIQALWVDSIDILNILTLPALTKLIIRFVTDNEAFPPLIDFLSRSSCTLLELGVEPKLGKHISRLAAHTQSVRRYTVYLYDDFISRDALIALGQLDQADVLPSLDQLNIHFHRFFVRFWSSVHTRVIREIAHQRFLNTTANQRPRTPIIFRCSHEMVDLVESLHTWGLSELQNTGVMEVEPASKVPYWMKPHWMDDNNE</sequence>
<name>A0AA39JPV9_ARMTA</name>
<evidence type="ECO:0000313" key="2">
    <source>
        <dbReference type="EMBL" id="KAK0446549.1"/>
    </source>
</evidence>
<dbReference type="Proteomes" id="UP001175211">
    <property type="component" value="Unassembled WGS sequence"/>
</dbReference>
<organism evidence="2 3">
    <name type="scientific">Armillaria tabescens</name>
    <name type="common">Ringless honey mushroom</name>
    <name type="synonym">Agaricus tabescens</name>
    <dbReference type="NCBI Taxonomy" id="1929756"/>
    <lineage>
        <taxon>Eukaryota</taxon>
        <taxon>Fungi</taxon>
        <taxon>Dikarya</taxon>
        <taxon>Basidiomycota</taxon>
        <taxon>Agaricomycotina</taxon>
        <taxon>Agaricomycetes</taxon>
        <taxon>Agaricomycetidae</taxon>
        <taxon>Agaricales</taxon>
        <taxon>Marasmiineae</taxon>
        <taxon>Physalacriaceae</taxon>
        <taxon>Desarmillaria</taxon>
    </lineage>
</organism>
<gene>
    <name evidence="2" type="ORF">EV420DRAFT_893882</name>
</gene>
<dbReference type="EMBL" id="JAUEPS010000046">
    <property type="protein sequence ID" value="KAK0446549.1"/>
    <property type="molecule type" value="Genomic_DNA"/>
</dbReference>
<dbReference type="AlphaFoldDB" id="A0AA39JPV9"/>
<feature type="domain" description="F-box" evidence="1">
    <location>
        <begin position="77"/>
        <end position="131"/>
    </location>
</feature>
<dbReference type="GeneID" id="85367455"/>